<organism evidence="2 3">
    <name type="scientific">Bacillus suaedaesalsae</name>
    <dbReference type="NCBI Taxonomy" id="2810349"/>
    <lineage>
        <taxon>Bacteria</taxon>
        <taxon>Bacillati</taxon>
        <taxon>Bacillota</taxon>
        <taxon>Bacilli</taxon>
        <taxon>Bacillales</taxon>
        <taxon>Bacillaceae</taxon>
        <taxon>Bacillus</taxon>
    </lineage>
</organism>
<evidence type="ECO:0000313" key="2">
    <source>
        <dbReference type="EMBL" id="MBM6616984.1"/>
    </source>
</evidence>
<accession>A0ABS2DEU4</accession>
<keyword evidence="2" id="KW-0255">Endonuclease</keyword>
<sequence>MSLNVVVLNGVSYQEIDKITANIRDSFVDSENKLVTPSNAGKISPSSGETRLYVGSEIHIKRTGFFTNFYNTIYYRGRDRDALPANICFFSKKNLNEYLISAGLEYHAPTQNYFYTISCNYSRNLQLIRSLPDDYVPFTLFHHDGQQDQERFYVNSRDEIWSIFRKVSLPIITSVTVYKMVDSNSNIIYYFEVNLHDKFKSLLSPKNYMRTMREINRLNISETEKKALVNARNGQGVYKNALLQTMMQCPFTDISERFLLRASHIKPWAESDNTERLDGYNGLLLSPTYDVLFDRGMISFENNGKLLVSPLLSVDTREKLNLGEGQFYHIANAHGFRNQYLEYHRRFIFKNETITI</sequence>
<keyword evidence="2" id="KW-0540">Nuclease</keyword>
<name>A0ABS2DEU4_9BACI</name>
<protein>
    <submittedName>
        <fullName evidence="2">HNH endonuclease</fullName>
    </submittedName>
</protein>
<dbReference type="Pfam" id="PF13391">
    <property type="entry name" value="HNH_2"/>
    <property type="match status" value="1"/>
</dbReference>
<dbReference type="RefSeq" id="WP_204202372.1">
    <property type="nucleotide sequence ID" value="NZ_JAFELM010000017.1"/>
</dbReference>
<dbReference type="InterPro" id="IPR003615">
    <property type="entry name" value="HNH_nuc"/>
</dbReference>
<proteinExistence type="predicted"/>
<keyword evidence="3" id="KW-1185">Reference proteome</keyword>
<feature type="domain" description="HNH nuclease" evidence="1">
    <location>
        <begin position="249"/>
        <end position="301"/>
    </location>
</feature>
<dbReference type="GO" id="GO:0004519">
    <property type="term" value="F:endonuclease activity"/>
    <property type="evidence" value="ECO:0007669"/>
    <property type="project" value="UniProtKB-KW"/>
</dbReference>
<reference evidence="2 3" key="1">
    <citation type="submission" date="2021-02" db="EMBL/GenBank/DDBJ databases">
        <title>Bacillus sp. RD4P76, an endophyte from a halophyte.</title>
        <authorList>
            <person name="Sun J.-Q."/>
        </authorList>
    </citation>
    <scope>NUCLEOTIDE SEQUENCE [LARGE SCALE GENOMIC DNA]</scope>
    <source>
        <strain evidence="2 3">RD4P76</strain>
    </source>
</reference>
<evidence type="ECO:0000259" key="1">
    <source>
        <dbReference type="Pfam" id="PF13391"/>
    </source>
</evidence>
<keyword evidence="2" id="KW-0378">Hydrolase</keyword>
<gene>
    <name evidence="2" type="ORF">JR050_04725</name>
</gene>
<dbReference type="EMBL" id="JAFELM010000017">
    <property type="protein sequence ID" value="MBM6616984.1"/>
    <property type="molecule type" value="Genomic_DNA"/>
</dbReference>
<evidence type="ECO:0000313" key="3">
    <source>
        <dbReference type="Proteomes" id="UP001518925"/>
    </source>
</evidence>
<comment type="caution">
    <text evidence="2">The sequence shown here is derived from an EMBL/GenBank/DDBJ whole genome shotgun (WGS) entry which is preliminary data.</text>
</comment>
<dbReference type="Proteomes" id="UP001518925">
    <property type="component" value="Unassembled WGS sequence"/>
</dbReference>